<evidence type="ECO:0000313" key="3">
    <source>
        <dbReference type="EMBL" id="KAF9525208.1"/>
    </source>
</evidence>
<reference evidence="3" key="1">
    <citation type="submission" date="2020-11" db="EMBL/GenBank/DDBJ databases">
        <authorList>
            <consortium name="DOE Joint Genome Institute"/>
            <person name="Ahrendt S."/>
            <person name="Riley R."/>
            <person name="Andreopoulos W."/>
            <person name="Labutti K."/>
            <person name="Pangilinan J."/>
            <person name="Ruiz-Duenas F.J."/>
            <person name="Barrasa J.M."/>
            <person name="Sanchez-Garcia M."/>
            <person name="Camarero S."/>
            <person name="Miyauchi S."/>
            <person name="Serrano A."/>
            <person name="Linde D."/>
            <person name="Babiker R."/>
            <person name="Drula E."/>
            <person name="Ayuso-Fernandez I."/>
            <person name="Pacheco R."/>
            <person name="Padilla G."/>
            <person name="Ferreira P."/>
            <person name="Barriuso J."/>
            <person name="Kellner H."/>
            <person name="Castanera R."/>
            <person name="Alfaro M."/>
            <person name="Ramirez L."/>
            <person name="Pisabarro A.G."/>
            <person name="Kuo A."/>
            <person name="Tritt A."/>
            <person name="Lipzen A."/>
            <person name="He G."/>
            <person name="Yan M."/>
            <person name="Ng V."/>
            <person name="Cullen D."/>
            <person name="Martin F."/>
            <person name="Rosso M.-N."/>
            <person name="Henrissat B."/>
            <person name="Hibbett D."/>
            <person name="Martinez A.T."/>
            <person name="Grigoriev I.V."/>
        </authorList>
    </citation>
    <scope>NUCLEOTIDE SEQUENCE</scope>
    <source>
        <strain evidence="3">CBS 506.95</strain>
    </source>
</reference>
<comment type="caution">
    <text evidence="3">The sequence shown here is derived from an EMBL/GenBank/DDBJ whole genome shotgun (WGS) entry which is preliminary data.</text>
</comment>
<feature type="compositionally biased region" description="Basic and acidic residues" evidence="1">
    <location>
        <begin position="106"/>
        <end position="148"/>
    </location>
</feature>
<name>A0A9P6EA76_9AGAR</name>
<evidence type="ECO:0000259" key="2">
    <source>
        <dbReference type="Pfam" id="PF11160"/>
    </source>
</evidence>
<gene>
    <name evidence="3" type="ORF">CPB83DRAFT_818928</name>
</gene>
<feature type="domain" description="Hypervirulence associated protein TUDOR" evidence="2">
    <location>
        <begin position="9"/>
        <end position="70"/>
    </location>
</feature>
<feature type="non-terminal residue" evidence="3">
    <location>
        <position position="162"/>
    </location>
</feature>
<keyword evidence="4" id="KW-1185">Reference proteome</keyword>
<proteinExistence type="predicted"/>
<evidence type="ECO:0000256" key="1">
    <source>
        <dbReference type="SAM" id="MobiDB-lite"/>
    </source>
</evidence>
<protein>
    <recommendedName>
        <fullName evidence="2">Hypervirulence associated protein TUDOR domain-containing protein</fullName>
    </recommendedName>
</protein>
<feature type="region of interest" description="Disordered" evidence="1">
    <location>
        <begin position="85"/>
        <end position="162"/>
    </location>
</feature>
<feature type="compositionally biased region" description="Basic residues" evidence="1">
    <location>
        <begin position="96"/>
        <end position="105"/>
    </location>
</feature>
<evidence type="ECO:0000313" key="4">
    <source>
        <dbReference type="Proteomes" id="UP000807306"/>
    </source>
</evidence>
<feature type="region of interest" description="Disordered" evidence="1">
    <location>
        <begin position="1"/>
        <end position="24"/>
    </location>
</feature>
<sequence>MADKNIQEGDDVQWNWGSGHPKGTVAEIKEDGKLEIESKGKQVHKNASPENPAVHVARDGNDVVKRMSELEKIGDGETVADVADSKETEVVDTPLKKNRVKQTAKKTRDVPLKKEKRTPVEKESVNEVETTKEGAEPEVGEKRERSSAEEDAETGIAKEQEK</sequence>
<dbReference type="EMBL" id="MU157887">
    <property type="protein sequence ID" value="KAF9525208.1"/>
    <property type="molecule type" value="Genomic_DNA"/>
</dbReference>
<dbReference type="InterPro" id="IPR021331">
    <property type="entry name" value="Hva1_TUDOR"/>
</dbReference>
<dbReference type="AlphaFoldDB" id="A0A9P6EA76"/>
<dbReference type="OrthoDB" id="2131339at2759"/>
<organism evidence="3 4">
    <name type="scientific">Crepidotus variabilis</name>
    <dbReference type="NCBI Taxonomy" id="179855"/>
    <lineage>
        <taxon>Eukaryota</taxon>
        <taxon>Fungi</taxon>
        <taxon>Dikarya</taxon>
        <taxon>Basidiomycota</taxon>
        <taxon>Agaricomycotina</taxon>
        <taxon>Agaricomycetes</taxon>
        <taxon>Agaricomycetidae</taxon>
        <taxon>Agaricales</taxon>
        <taxon>Agaricineae</taxon>
        <taxon>Crepidotaceae</taxon>
        <taxon>Crepidotus</taxon>
    </lineage>
</organism>
<dbReference type="Pfam" id="PF11160">
    <property type="entry name" value="Hva1_TUDOR"/>
    <property type="match status" value="1"/>
</dbReference>
<accession>A0A9P6EA76</accession>
<dbReference type="Proteomes" id="UP000807306">
    <property type="component" value="Unassembled WGS sequence"/>
</dbReference>